<feature type="region of interest" description="Disordered" evidence="1">
    <location>
        <begin position="76"/>
        <end position="100"/>
    </location>
</feature>
<proteinExistence type="predicted"/>
<feature type="region of interest" description="Disordered" evidence="1">
    <location>
        <begin position="190"/>
        <end position="235"/>
    </location>
</feature>
<evidence type="ECO:0000313" key="2">
    <source>
        <dbReference type="EMBL" id="KAK7019763.1"/>
    </source>
</evidence>
<comment type="caution">
    <text evidence="2">The sequence shown here is derived from an EMBL/GenBank/DDBJ whole genome shotgun (WGS) entry which is preliminary data.</text>
</comment>
<organism evidence="2 3">
    <name type="scientific">Halocaridina rubra</name>
    <name type="common">Hawaiian red shrimp</name>
    <dbReference type="NCBI Taxonomy" id="373956"/>
    <lineage>
        <taxon>Eukaryota</taxon>
        <taxon>Metazoa</taxon>
        <taxon>Ecdysozoa</taxon>
        <taxon>Arthropoda</taxon>
        <taxon>Crustacea</taxon>
        <taxon>Multicrustacea</taxon>
        <taxon>Malacostraca</taxon>
        <taxon>Eumalacostraca</taxon>
        <taxon>Eucarida</taxon>
        <taxon>Decapoda</taxon>
        <taxon>Pleocyemata</taxon>
        <taxon>Caridea</taxon>
        <taxon>Atyoidea</taxon>
        <taxon>Atyidae</taxon>
        <taxon>Halocaridina</taxon>
    </lineage>
</organism>
<protein>
    <submittedName>
        <fullName evidence="2">Uncharacterized protein</fullName>
    </submittedName>
</protein>
<name>A0AAN8WA51_HALRR</name>
<accession>A0AAN8WA51</accession>
<evidence type="ECO:0000256" key="1">
    <source>
        <dbReference type="SAM" id="MobiDB-lite"/>
    </source>
</evidence>
<keyword evidence="3" id="KW-1185">Reference proteome</keyword>
<reference evidence="2 3" key="1">
    <citation type="submission" date="2023-11" db="EMBL/GenBank/DDBJ databases">
        <title>Halocaridina rubra genome assembly.</title>
        <authorList>
            <person name="Smith C."/>
        </authorList>
    </citation>
    <scope>NUCLEOTIDE SEQUENCE [LARGE SCALE GENOMIC DNA]</scope>
    <source>
        <strain evidence="2">EP-1</strain>
        <tissue evidence="2">Whole</tissue>
    </source>
</reference>
<dbReference type="EMBL" id="JAXCGZ010022976">
    <property type="protein sequence ID" value="KAK7019763.1"/>
    <property type="molecule type" value="Genomic_DNA"/>
</dbReference>
<dbReference type="Proteomes" id="UP001381693">
    <property type="component" value="Unassembled WGS sequence"/>
</dbReference>
<sequence>MERELRARKRGQQTVLRELLDAMDKQLLLQQKSVQAQSAFQEQQKQQLNAICQTSDEVLSLLQNWAIQNSRIADSDRLKNTDGEQSETLDPQNHNDEPPDWDILPLKAPHLPTGDWVAFENSEGVLADMAVEPIPVATVPDPASMKPTVDSVYIFPETDRRPGMVYAIPKSSKDSTETNMSTVPIFLSCSPQSNLTSEDIENEKRAEGSRDSPNPNLTPWCTVATIKASSRRGRG</sequence>
<evidence type="ECO:0000313" key="3">
    <source>
        <dbReference type="Proteomes" id="UP001381693"/>
    </source>
</evidence>
<gene>
    <name evidence="2" type="ORF">SK128_008238</name>
</gene>
<dbReference type="AlphaFoldDB" id="A0AAN8WA51"/>